<gene>
    <name evidence="2" type="ORF">SBAD_LOCUS12288</name>
</gene>
<feature type="compositionally biased region" description="Basic and acidic residues" evidence="1">
    <location>
        <begin position="62"/>
        <end position="75"/>
    </location>
</feature>
<evidence type="ECO:0000313" key="2">
    <source>
        <dbReference type="EMBL" id="VDP47065.1"/>
    </source>
</evidence>
<dbReference type="AlphaFoldDB" id="A0A183J8U0"/>
<feature type="region of interest" description="Disordered" evidence="1">
    <location>
        <begin position="1"/>
        <end position="127"/>
    </location>
</feature>
<dbReference type="WBParaSite" id="SBAD_0001269401-mRNA-1">
    <property type="protein sequence ID" value="SBAD_0001269401-mRNA-1"/>
    <property type="gene ID" value="SBAD_0001269401"/>
</dbReference>
<name>A0A183J8U0_9BILA</name>
<evidence type="ECO:0000313" key="3">
    <source>
        <dbReference type="Proteomes" id="UP000270296"/>
    </source>
</evidence>
<protein>
    <submittedName>
        <fullName evidence="4">Protein FAM133-like</fullName>
    </submittedName>
</protein>
<keyword evidence="3" id="KW-1185">Reference proteome</keyword>
<reference evidence="4" key="1">
    <citation type="submission" date="2016-06" db="UniProtKB">
        <authorList>
            <consortium name="WormBaseParasite"/>
        </authorList>
    </citation>
    <scope>IDENTIFICATION</scope>
</reference>
<sequence length="127" mass="14323">MVVERPKFGHRSPTKSSTKRDAFDVSPAKRSRMASLASSYDDASEKESMDTSPVVPAPTFSPRKEGTDNSEEERRSKRGKASSHKKEKKEKKEKKAKRKKKEKETSNKKKRTKDYKPNGDSSGETSS</sequence>
<accession>A0A183J8U0</accession>
<organism evidence="4">
    <name type="scientific">Soboliphyme baturini</name>
    <dbReference type="NCBI Taxonomy" id="241478"/>
    <lineage>
        <taxon>Eukaryota</taxon>
        <taxon>Metazoa</taxon>
        <taxon>Ecdysozoa</taxon>
        <taxon>Nematoda</taxon>
        <taxon>Enoplea</taxon>
        <taxon>Dorylaimia</taxon>
        <taxon>Dioctophymatida</taxon>
        <taxon>Dioctophymatoidea</taxon>
        <taxon>Soboliphymatidae</taxon>
        <taxon>Soboliphyme</taxon>
    </lineage>
</organism>
<reference evidence="2 3" key="2">
    <citation type="submission" date="2018-11" db="EMBL/GenBank/DDBJ databases">
        <authorList>
            <consortium name="Pathogen Informatics"/>
        </authorList>
    </citation>
    <scope>NUCLEOTIDE SEQUENCE [LARGE SCALE GENOMIC DNA]</scope>
</reference>
<dbReference type="Proteomes" id="UP000270296">
    <property type="component" value="Unassembled WGS sequence"/>
</dbReference>
<proteinExistence type="predicted"/>
<evidence type="ECO:0000256" key="1">
    <source>
        <dbReference type="SAM" id="MobiDB-lite"/>
    </source>
</evidence>
<dbReference type="EMBL" id="UZAM01017378">
    <property type="protein sequence ID" value="VDP47065.1"/>
    <property type="molecule type" value="Genomic_DNA"/>
</dbReference>
<feature type="compositionally biased region" description="Basic residues" evidence="1">
    <location>
        <begin position="76"/>
        <end position="101"/>
    </location>
</feature>
<evidence type="ECO:0000313" key="4">
    <source>
        <dbReference type="WBParaSite" id="SBAD_0001269401-mRNA-1"/>
    </source>
</evidence>